<dbReference type="InterPro" id="IPR013986">
    <property type="entry name" value="DExx_box_DNA_helicase_dom_sf"/>
</dbReference>
<accession>A0A6A6LAW6</accession>
<dbReference type="EMBL" id="JAAGAX010000011">
    <property type="protein sequence ID" value="KAF2298164.1"/>
    <property type="molecule type" value="Genomic_DNA"/>
</dbReference>
<dbReference type="InterPro" id="IPR027417">
    <property type="entry name" value="P-loop_NTPase"/>
</dbReference>
<feature type="domain" description="UvrD-like helicase ATP-binding" evidence="5">
    <location>
        <begin position="347"/>
        <end position="436"/>
    </location>
</feature>
<reference evidence="6 7" key="1">
    <citation type="journal article" date="2020" name="Mol. Plant">
        <title>The Chromosome-Based Rubber Tree Genome Provides New Insights into Spurge Genome Evolution and Rubber Biosynthesis.</title>
        <authorList>
            <person name="Liu J."/>
            <person name="Shi C."/>
            <person name="Shi C.C."/>
            <person name="Li W."/>
            <person name="Zhang Q.J."/>
            <person name="Zhang Y."/>
            <person name="Li K."/>
            <person name="Lu H.F."/>
            <person name="Shi C."/>
            <person name="Zhu S.T."/>
            <person name="Xiao Z.Y."/>
            <person name="Nan H."/>
            <person name="Yue Y."/>
            <person name="Zhu X.G."/>
            <person name="Wu Y."/>
            <person name="Hong X.N."/>
            <person name="Fan G.Y."/>
            <person name="Tong Y."/>
            <person name="Zhang D."/>
            <person name="Mao C.L."/>
            <person name="Liu Y.L."/>
            <person name="Hao S.J."/>
            <person name="Liu W.Q."/>
            <person name="Lv M.Q."/>
            <person name="Zhang H.B."/>
            <person name="Liu Y."/>
            <person name="Hu-Tang G.R."/>
            <person name="Wang J.P."/>
            <person name="Wang J.H."/>
            <person name="Sun Y.H."/>
            <person name="Ni S.B."/>
            <person name="Chen W.B."/>
            <person name="Zhang X.C."/>
            <person name="Jiao Y.N."/>
            <person name="Eichler E.E."/>
            <person name="Li G.H."/>
            <person name="Liu X."/>
            <person name="Gao L.Z."/>
        </authorList>
    </citation>
    <scope>NUCLEOTIDE SEQUENCE [LARGE SCALE GENOMIC DNA]</scope>
    <source>
        <strain evidence="7">cv. GT1</strain>
        <tissue evidence="6">Leaf</tissue>
    </source>
</reference>
<evidence type="ECO:0000256" key="1">
    <source>
        <dbReference type="ARBA" id="ARBA00022741"/>
    </source>
</evidence>
<dbReference type="GO" id="GO:0016787">
    <property type="term" value="F:hydrolase activity"/>
    <property type="evidence" value="ECO:0007669"/>
    <property type="project" value="UniProtKB-KW"/>
</dbReference>
<evidence type="ECO:0000256" key="4">
    <source>
        <dbReference type="ARBA" id="ARBA00022840"/>
    </source>
</evidence>
<dbReference type="SUPFAM" id="SSF48452">
    <property type="entry name" value="TPR-like"/>
    <property type="match status" value="1"/>
</dbReference>
<dbReference type="Pfam" id="PF00580">
    <property type="entry name" value="UvrD-helicase"/>
    <property type="match status" value="1"/>
</dbReference>
<dbReference type="Proteomes" id="UP000467840">
    <property type="component" value="Chromosome 1"/>
</dbReference>
<organism evidence="6 7">
    <name type="scientific">Hevea brasiliensis</name>
    <name type="common">Para rubber tree</name>
    <name type="synonym">Siphonia brasiliensis</name>
    <dbReference type="NCBI Taxonomy" id="3981"/>
    <lineage>
        <taxon>Eukaryota</taxon>
        <taxon>Viridiplantae</taxon>
        <taxon>Streptophyta</taxon>
        <taxon>Embryophyta</taxon>
        <taxon>Tracheophyta</taxon>
        <taxon>Spermatophyta</taxon>
        <taxon>Magnoliopsida</taxon>
        <taxon>eudicotyledons</taxon>
        <taxon>Gunneridae</taxon>
        <taxon>Pentapetalae</taxon>
        <taxon>rosids</taxon>
        <taxon>fabids</taxon>
        <taxon>Malpighiales</taxon>
        <taxon>Euphorbiaceae</taxon>
        <taxon>Crotonoideae</taxon>
        <taxon>Micrandreae</taxon>
        <taxon>Hevea</taxon>
    </lineage>
</organism>
<keyword evidence="2" id="KW-0378">Hydrolase</keyword>
<evidence type="ECO:0000256" key="3">
    <source>
        <dbReference type="ARBA" id="ARBA00022806"/>
    </source>
</evidence>
<name>A0A6A6LAW6_HEVBR</name>
<evidence type="ECO:0000313" key="7">
    <source>
        <dbReference type="Proteomes" id="UP000467840"/>
    </source>
</evidence>
<keyword evidence="4" id="KW-0067">ATP-binding</keyword>
<dbReference type="PANTHER" id="PTHR21529">
    <property type="entry name" value="MAMMARY TURMOR VIRUS RECEPTOR HOMOLOG 1, 2 MTVR1, 2"/>
    <property type="match status" value="1"/>
</dbReference>
<dbReference type="InterPro" id="IPR011990">
    <property type="entry name" value="TPR-like_helical_dom_sf"/>
</dbReference>
<keyword evidence="1" id="KW-0547">Nucleotide-binding</keyword>
<keyword evidence="3" id="KW-0347">Helicase</keyword>
<gene>
    <name evidence="6" type="ORF">GH714_016692</name>
</gene>
<protein>
    <recommendedName>
        <fullName evidence="5">UvrD-like helicase ATP-binding domain-containing protein</fullName>
    </recommendedName>
</protein>
<dbReference type="InterPro" id="IPR039904">
    <property type="entry name" value="TRANK1"/>
</dbReference>
<dbReference type="SUPFAM" id="SSF52540">
    <property type="entry name" value="P-loop containing nucleoside triphosphate hydrolases"/>
    <property type="match status" value="1"/>
</dbReference>
<dbReference type="InterPro" id="IPR014016">
    <property type="entry name" value="UvrD-like_ATP-bd"/>
</dbReference>
<evidence type="ECO:0000256" key="2">
    <source>
        <dbReference type="ARBA" id="ARBA00022801"/>
    </source>
</evidence>
<evidence type="ECO:0000259" key="5">
    <source>
        <dbReference type="Pfam" id="PF00580"/>
    </source>
</evidence>
<dbReference type="Gene3D" id="1.10.10.160">
    <property type="match status" value="1"/>
</dbReference>
<dbReference type="PANTHER" id="PTHR21529:SF4">
    <property type="entry name" value="TPR AND ANKYRIN REPEAT-CONTAINING PROTEIN 1"/>
    <property type="match status" value="1"/>
</dbReference>
<proteinExistence type="predicted"/>
<dbReference type="Gene3D" id="3.40.50.300">
    <property type="entry name" value="P-loop containing nucleotide triphosphate hydrolases"/>
    <property type="match status" value="1"/>
</dbReference>
<sequence length="1364" mass="156171">MFVSRNLEAPKNWSTSFEIVRYKNLSNSESRSDSNFGASDATCYVENSKVSESLLLIKFYSLSSGIVKHLLSDHDGREIELPFEVTVEERDMIAFQRSMFILGRSGTGKTTVLTMKLFQKEQQSRMATEGIGEGIGNTSKDACCRNNVENDVKKVEDSVGEAKKIALRQLFVTVNPKLCYAIKHHISHLKSFASGGKYLVESSSVGIEDIDEIAQFEDAPYSFVDIPSSSYPLIISFYKFLMMLDGTIGNSYFERFPDVRQILHAEKRNLKSISIQTFITTREVNYDKFCSIYWPHFNTHITKMLDSSIAFTEIMSHIKCGLQSGEFSDGRLARKDYVTLSEVRLSTLSREKREMIYDIYEDYEKMKIAYGDFDMADFVIDLHLRLKNVKYEGDIMDFVYIDEVQDLTMRQIALFKYICRNVSEGFVFSGDTAQTIARGIDFRFEEIRNLFYNEFLLGSNSEGYDGRKEKGRISKIFHLSQNFRTHAGILKAGHISRDDSARKEVYNYVGKQALVLTIMECKGLEFQLLNEGNYEMATMCFERAGDIYGEKVAKAAGLKATADRVHRSNPEKASIARRQAAEIYESIGKAEHAAECFYMLREYKRAGQNYLQCGESARERAGECFCLAGCYKLAAEVYARGFHFSEFLSACTKGELFDMGLQYIQCWKQEATADKYRSREMDKTEKEFLENCAFHYHKLNDNRAMMRYVRAFNSMDAIRTFLNALGCFDELLSLEEEFGNFLEAAKIAKLKGELLVEADLFGKAGHFKQSAMLILCIKGEILSARKILDAHFHLNSSEYVWENDLDKIVNIFECLGCLETQDVNEYGSYGEFCLNYLGVQRHFNNPSPTFVLMNSDADWVREVDYRYIKKNGKLISLDVHHFVSASRNYWSSELISVGMKECSNGKFSRQNIGPGELSLKRMLHGALIDAYNANWEKEEDYISPVCFLYLVERQLILLSCSQGYFLATKSSFVEWLIYKDGNGSQTSRLVEQAPQYTKIMLKAMVEIVHQFLYDKKDTMEWIRKCRENVKDTYAVVVLRLVVIICLLYLNFGICGNTLHDLLGRNYITEQLPRDFYDALWKIRKHNSFSVDVNVLAEAFNKMGNSLVIVSLGTNYSKNICPDAIFVDMKANQRMEDRLRDLFPRIDEAAQDHTVAVELDTNSSHEGIDPPDTCDQRKGSQLPSSIISLTQMGTQALKKNIRVDIKKTIQILSTEIEGIFQKSPPEYENRSLFGEAAKMLDELKQLHAALDASEVKLRNDNSTIGELLNKLQSRKPRMEPLLNHIFAQKDKSFGSDGWDEEYMDNKSMECLLNHIFAQMDKSFGSDRWDEEYDDSNSKEGCYFVRGNMDAWQANLLLEVHGAITT</sequence>
<dbReference type="GO" id="GO:0004386">
    <property type="term" value="F:helicase activity"/>
    <property type="evidence" value="ECO:0007669"/>
    <property type="project" value="UniProtKB-KW"/>
</dbReference>
<evidence type="ECO:0000313" key="6">
    <source>
        <dbReference type="EMBL" id="KAF2298164.1"/>
    </source>
</evidence>
<dbReference type="GO" id="GO:0005524">
    <property type="term" value="F:ATP binding"/>
    <property type="evidence" value="ECO:0007669"/>
    <property type="project" value="UniProtKB-KW"/>
</dbReference>
<comment type="caution">
    <text evidence="6">The sequence shown here is derived from an EMBL/GenBank/DDBJ whole genome shotgun (WGS) entry which is preliminary data.</text>
</comment>
<keyword evidence="7" id="KW-1185">Reference proteome</keyword>